<dbReference type="CDD" id="cd03385">
    <property type="entry name" value="PAP2_BcrC_like"/>
    <property type="match status" value="1"/>
</dbReference>
<dbReference type="Pfam" id="PF01569">
    <property type="entry name" value="PAP2"/>
    <property type="match status" value="1"/>
</dbReference>
<feature type="transmembrane region" description="Helical" evidence="1">
    <location>
        <begin position="42"/>
        <end position="65"/>
    </location>
</feature>
<feature type="domain" description="Phosphatidic acid phosphatase type 2/haloperoxidase" evidence="2">
    <location>
        <begin position="77"/>
        <end position="188"/>
    </location>
</feature>
<dbReference type="PATRIC" id="fig|471514.4.peg.3279"/>
<proteinExistence type="predicted"/>
<evidence type="ECO:0000256" key="1">
    <source>
        <dbReference type="SAM" id="Phobius"/>
    </source>
</evidence>
<dbReference type="GO" id="GO:0005886">
    <property type="term" value="C:plasma membrane"/>
    <property type="evidence" value="ECO:0007669"/>
    <property type="project" value="InterPro"/>
</dbReference>
<reference evidence="3 4" key="1">
    <citation type="submission" date="2015-09" db="EMBL/GenBank/DDBJ databases">
        <title>Draft genome sequence of Alicyclobacillus ferrooxydans DSM 22381.</title>
        <authorList>
            <person name="Hemp J."/>
        </authorList>
    </citation>
    <scope>NUCLEOTIDE SEQUENCE [LARGE SCALE GENOMIC DNA]</scope>
    <source>
        <strain evidence="3 4">TC-34</strain>
    </source>
</reference>
<dbReference type="Proteomes" id="UP000050482">
    <property type="component" value="Unassembled WGS sequence"/>
</dbReference>
<dbReference type="InterPro" id="IPR000326">
    <property type="entry name" value="PAP2/HPO"/>
</dbReference>
<feature type="transmembrane region" description="Helical" evidence="1">
    <location>
        <begin position="77"/>
        <end position="99"/>
    </location>
</feature>
<evidence type="ECO:0000259" key="2">
    <source>
        <dbReference type="SMART" id="SM00014"/>
    </source>
</evidence>
<sequence>MSLHLVNKTYGSVIHSAFLNPFDVTLYHLINGLAGHSPLLDAIMIFFAKDALEIYAVLFVVAWFALPKKDIQNRHALVVAGFAGVLALIINVILSHIWFRPRPFTVFQKGTFTQLIPHASDASFPSDHASGSFGFAAGSWGRQQKWISYIFTIIAIIVMFARVFVGVHYPSDVIGGLIVGVISGKVMWKFSRFLFPLTTFVAKLFKFGPSAKVGKHGRSTSRSIS</sequence>
<keyword evidence="1" id="KW-1133">Transmembrane helix</keyword>
<dbReference type="EMBL" id="LJCO01000012">
    <property type="protein sequence ID" value="KPV45188.1"/>
    <property type="molecule type" value="Genomic_DNA"/>
</dbReference>
<keyword evidence="1" id="KW-0472">Membrane</keyword>
<comment type="caution">
    <text evidence="3">The sequence shown here is derived from an EMBL/GenBank/DDBJ whole genome shotgun (WGS) entry which is preliminary data.</text>
</comment>
<dbReference type="GO" id="GO:0050380">
    <property type="term" value="F:undecaprenyl-diphosphatase activity"/>
    <property type="evidence" value="ECO:0007669"/>
    <property type="project" value="InterPro"/>
</dbReference>
<dbReference type="PANTHER" id="PTHR14969">
    <property type="entry name" value="SPHINGOSINE-1-PHOSPHATE PHOSPHOHYDROLASE"/>
    <property type="match status" value="1"/>
</dbReference>
<gene>
    <name evidence="3" type="ORF">AN477_03325</name>
</gene>
<dbReference type="SUPFAM" id="SSF48317">
    <property type="entry name" value="Acid phosphatase/Vanadium-dependent haloperoxidase"/>
    <property type="match status" value="1"/>
</dbReference>
<dbReference type="PANTHER" id="PTHR14969:SF58">
    <property type="entry name" value="UNDECAPRENYL-DIPHOSPHATASE BCRC"/>
    <property type="match status" value="1"/>
</dbReference>
<feature type="transmembrane region" description="Helical" evidence="1">
    <location>
        <begin position="146"/>
        <end position="165"/>
    </location>
</feature>
<dbReference type="InterPro" id="IPR036938">
    <property type="entry name" value="PAP2/HPO_sf"/>
</dbReference>
<evidence type="ECO:0000313" key="4">
    <source>
        <dbReference type="Proteomes" id="UP000050482"/>
    </source>
</evidence>
<evidence type="ECO:0000313" key="3">
    <source>
        <dbReference type="EMBL" id="KPV45188.1"/>
    </source>
</evidence>
<keyword evidence="1" id="KW-0812">Transmembrane</keyword>
<organism evidence="3 4">
    <name type="scientific">Alicyclobacillus ferrooxydans</name>
    <dbReference type="NCBI Taxonomy" id="471514"/>
    <lineage>
        <taxon>Bacteria</taxon>
        <taxon>Bacillati</taxon>
        <taxon>Bacillota</taxon>
        <taxon>Bacilli</taxon>
        <taxon>Bacillales</taxon>
        <taxon>Alicyclobacillaceae</taxon>
        <taxon>Alicyclobacillus</taxon>
    </lineage>
</organism>
<keyword evidence="4" id="KW-1185">Reference proteome</keyword>
<dbReference type="SMART" id="SM00014">
    <property type="entry name" value="acidPPc"/>
    <property type="match status" value="1"/>
</dbReference>
<dbReference type="AlphaFoldDB" id="A0A0P9ENY8"/>
<protein>
    <submittedName>
        <fullName evidence="3">Phosphoesterase</fullName>
    </submittedName>
</protein>
<dbReference type="RefSeq" id="WP_054967764.1">
    <property type="nucleotide sequence ID" value="NZ_LJCO01000012.1"/>
</dbReference>
<dbReference type="STRING" id="471514.AN477_03325"/>
<accession>A0A0P9ENY8</accession>
<dbReference type="InterPro" id="IPR033879">
    <property type="entry name" value="UPP_Pase"/>
</dbReference>
<dbReference type="Gene3D" id="1.20.144.10">
    <property type="entry name" value="Phosphatidic acid phosphatase type 2/haloperoxidase"/>
    <property type="match status" value="1"/>
</dbReference>
<name>A0A0P9ENY8_9BACL</name>